<organism evidence="6 7">
    <name type="scientific">Alkalicoccus urumqiensis</name>
    <name type="common">Bacillus urumqiensis</name>
    <dbReference type="NCBI Taxonomy" id="1548213"/>
    <lineage>
        <taxon>Bacteria</taxon>
        <taxon>Bacillati</taxon>
        <taxon>Bacillota</taxon>
        <taxon>Bacilli</taxon>
        <taxon>Bacillales</taxon>
        <taxon>Bacillaceae</taxon>
        <taxon>Alkalicoccus</taxon>
    </lineage>
</organism>
<keyword evidence="4" id="KW-0690">Ribosome biogenesis</keyword>
<dbReference type="PANTHER" id="PTHR34276:SF1">
    <property type="entry name" value="MINI-RIBONUCLEASE 3"/>
    <property type="match status" value="1"/>
</dbReference>
<keyword evidence="4" id="KW-0699">rRNA-binding</keyword>
<protein>
    <recommendedName>
        <fullName evidence="4">Mini-ribonuclease 3</fullName>
        <shortName evidence="4">Mini-3</shortName>
        <shortName evidence="4">Mini-RNase 3</shortName>
        <ecNumber evidence="4">3.1.26.-</ecNumber>
    </recommendedName>
    <alternativeName>
        <fullName evidence="4">Mini-RNase III</fullName>
        <shortName evidence="4">Mini-III</shortName>
    </alternativeName>
</protein>
<dbReference type="HAMAP" id="MF_01468">
    <property type="entry name" value="RNase_Mini_III"/>
    <property type="match status" value="1"/>
</dbReference>
<keyword evidence="3 4" id="KW-0378">Hydrolase</keyword>
<keyword evidence="4" id="KW-0963">Cytoplasm</keyword>
<dbReference type="PIRSF" id="PIRSF005520">
    <property type="entry name" value="UCP005520"/>
    <property type="match status" value="1"/>
</dbReference>
<evidence type="ECO:0000256" key="2">
    <source>
        <dbReference type="ARBA" id="ARBA00022759"/>
    </source>
</evidence>
<name>A0A2P6MED2_ALKUR</name>
<dbReference type="Gene3D" id="1.10.1520.10">
    <property type="entry name" value="Ribonuclease III domain"/>
    <property type="match status" value="1"/>
</dbReference>
<keyword evidence="7" id="KW-1185">Reference proteome</keyword>
<dbReference type="EC" id="3.1.26.-" evidence="4"/>
<keyword evidence="1 4" id="KW-0540">Nuclease</keyword>
<dbReference type="GO" id="GO:0006364">
    <property type="term" value="P:rRNA processing"/>
    <property type="evidence" value="ECO:0007669"/>
    <property type="project" value="UniProtKB-UniRule"/>
</dbReference>
<keyword evidence="4" id="KW-0698">rRNA processing</keyword>
<feature type="active site" evidence="4">
    <location>
        <position position="23"/>
    </location>
</feature>
<evidence type="ECO:0000256" key="3">
    <source>
        <dbReference type="ARBA" id="ARBA00022801"/>
    </source>
</evidence>
<dbReference type="SUPFAM" id="SSF69065">
    <property type="entry name" value="RNase III domain-like"/>
    <property type="match status" value="1"/>
</dbReference>
<comment type="caution">
    <text evidence="6">The sequence shown here is derived from an EMBL/GenBank/DDBJ whole genome shotgun (WGS) entry which is preliminary data.</text>
</comment>
<comment type="function">
    <text evidence="4">Involved in correct processing of both the 5' and 3' ends of 23S rRNA precursor. Processes 30S rRNA precursor transcript even in absence of ribonuclease 3 (Rnc); Rnc processes 30S rRNA into smaller rRNA precursors.</text>
</comment>
<keyword evidence="2 4" id="KW-0255">Endonuclease</keyword>
<evidence type="ECO:0000256" key="1">
    <source>
        <dbReference type="ARBA" id="ARBA00022722"/>
    </source>
</evidence>
<keyword evidence="4" id="KW-0460">Magnesium</keyword>
<comment type="subcellular location">
    <subcellularLocation>
        <location evidence="4">Cytoplasm</location>
    </subcellularLocation>
</comment>
<dbReference type="InterPro" id="IPR000999">
    <property type="entry name" value="RNase_III_dom"/>
</dbReference>
<comment type="similarity">
    <text evidence="4">Belongs to the MrnC RNase family.</text>
</comment>
<dbReference type="RefSeq" id="WP_105960139.1">
    <property type="nucleotide sequence ID" value="NZ_PVNS01000014.1"/>
</dbReference>
<keyword evidence="4" id="KW-0694">RNA-binding</keyword>
<evidence type="ECO:0000256" key="4">
    <source>
        <dbReference type="HAMAP-Rule" id="MF_01468"/>
    </source>
</evidence>
<dbReference type="PANTHER" id="PTHR34276">
    <property type="entry name" value="MINI-RIBONUCLEASE 3"/>
    <property type="match status" value="1"/>
</dbReference>
<accession>A0A2P6MED2</accession>
<evidence type="ECO:0000313" key="7">
    <source>
        <dbReference type="Proteomes" id="UP000243650"/>
    </source>
</evidence>
<evidence type="ECO:0000313" key="6">
    <source>
        <dbReference type="EMBL" id="PRO64648.1"/>
    </source>
</evidence>
<dbReference type="GO" id="GO:0019843">
    <property type="term" value="F:rRNA binding"/>
    <property type="evidence" value="ECO:0007669"/>
    <property type="project" value="UniProtKB-UniRule"/>
</dbReference>
<dbReference type="GO" id="GO:0005737">
    <property type="term" value="C:cytoplasm"/>
    <property type="evidence" value="ECO:0007669"/>
    <property type="project" value="UniProtKB-SubCell"/>
</dbReference>
<evidence type="ECO:0000259" key="5">
    <source>
        <dbReference type="Pfam" id="PF00636"/>
    </source>
</evidence>
<gene>
    <name evidence="4" type="primary">mrnC</name>
    <name evidence="6" type="ORF">C6I21_14125</name>
</gene>
<sequence length="141" mass="16150">MRLGRTVTEPKQLNALALAYMGDGVLDMYVRYRLLSEGKVRPNRLHREATRYVSAKAQAGMLDAVFENDLLTEEEEAVVRRGKNAKSGTIPKNTSRKTYQSSTALEALIGYLYLIEEEERMDELIRFCLDHVERKEEHTNG</sequence>
<reference evidence="6 7" key="1">
    <citation type="submission" date="2018-03" db="EMBL/GenBank/DDBJ databases">
        <title>Bacillus urumqiensis sp. nov., a moderately haloalkaliphilic bacterium isolated from a salt lake.</title>
        <authorList>
            <person name="Zhao B."/>
            <person name="Liao Z."/>
        </authorList>
    </citation>
    <scope>NUCLEOTIDE SEQUENCE [LARGE SCALE GENOMIC DNA]</scope>
    <source>
        <strain evidence="6 7">BZ-SZ-XJ18</strain>
    </source>
</reference>
<dbReference type="OrthoDB" id="46571at2"/>
<dbReference type="AlphaFoldDB" id="A0A2P6MED2"/>
<dbReference type="EMBL" id="PVNS01000014">
    <property type="protein sequence ID" value="PRO64648.1"/>
    <property type="molecule type" value="Genomic_DNA"/>
</dbReference>
<proteinExistence type="inferred from homology"/>
<dbReference type="InterPro" id="IPR008226">
    <property type="entry name" value="Mini3_fam"/>
</dbReference>
<dbReference type="InterPro" id="IPR036389">
    <property type="entry name" value="RNase_III_sf"/>
</dbReference>
<feature type="domain" description="RNase III" evidence="5">
    <location>
        <begin position="17"/>
        <end position="114"/>
    </location>
</feature>
<dbReference type="Proteomes" id="UP000243650">
    <property type="component" value="Unassembled WGS sequence"/>
</dbReference>
<comment type="cofactor">
    <cofactor evidence="4">
        <name>Mg(2+)</name>
        <dbReference type="ChEBI" id="CHEBI:18420"/>
    </cofactor>
</comment>
<dbReference type="Pfam" id="PF00636">
    <property type="entry name" value="Ribonuclease_3"/>
    <property type="match status" value="1"/>
</dbReference>
<comment type="subunit">
    <text evidence="4">Homodimer.</text>
</comment>
<dbReference type="GO" id="GO:0004525">
    <property type="term" value="F:ribonuclease III activity"/>
    <property type="evidence" value="ECO:0007669"/>
    <property type="project" value="InterPro"/>
</dbReference>